<protein>
    <submittedName>
        <fullName evidence="2">Uncharacterized protein</fullName>
    </submittedName>
</protein>
<proteinExistence type="predicted"/>
<dbReference type="Proteomes" id="UP000266340">
    <property type="component" value="Unassembled WGS sequence"/>
</dbReference>
<evidence type="ECO:0000256" key="1">
    <source>
        <dbReference type="ARBA" id="ARBA00023136"/>
    </source>
</evidence>
<dbReference type="Pfam" id="PF03323">
    <property type="entry name" value="GerA"/>
    <property type="match status" value="1"/>
</dbReference>
<dbReference type="GO" id="GO:0009847">
    <property type="term" value="P:spore germination"/>
    <property type="evidence" value="ECO:0007669"/>
    <property type="project" value="InterPro"/>
</dbReference>
<dbReference type="InterPro" id="IPR004995">
    <property type="entry name" value="Spore_Ger"/>
</dbReference>
<dbReference type="AlphaFoldDB" id="A0A398CMP4"/>
<comment type="caution">
    <text evidence="2">The sequence shown here is derived from an EMBL/GenBank/DDBJ whole genome shotgun (WGS) entry which is preliminary data.</text>
</comment>
<keyword evidence="3" id="KW-1185">Reference proteome</keyword>
<dbReference type="GO" id="GO:0016020">
    <property type="term" value="C:membrane"/>
    <property type="evidence" value="ECO:0007669"/>
    <property type="project" value="InterPro"/>
</dbReference>
<gene>
    <name evidence="2" type="ORF">D3H35_10010</name>
</gene>
<name>A0A398CMP4_9BACL</name>
<sequence length="89" mass="10211">MPPRLKPPSKAPTRRWPEDLDINLYLIRSSYNDSSLAIEYRRLGDISNTRISLVYDKKLVNESVRKELDRRLSAADLKLVQAAGELGKK</sequence>
<evidence type="ECO:0000313" key="2">
    <source>
        <dbReference type="EMBL" id="RIE03735.1"/>
    </source>
</evidence>
<dbReference type="EMBL" id="QXJM01000031">
    <property type="protein sequence ID" value="RIE03735.1"/>
    <property type="molecule type" value="Genomic_DNA"/>
</dbReference>
<reference evidence="2 3" key="1">
    <citation type="submission" date="2018-09" db="EMBL/GenBank/DDBJ databases">
        <title>Cohnella cavernae sp. nov., isolated from a karst cave.</title>
        <authorList>
            <person name="Zhu H."/>
        </authorList>
    </citation>
    <scope>NUCLEOTIDE SEQUENCE [LARGE SCALE GENOMIC DNA]</scope>
    <source>
        <strain evidence="2 3">K2E09-144</strain>
    </source>
</reference>
<evidence type="ECO:0000313" key="3">
    <source>
        <dbReference type="Proteomes" id="UP000266340"/>
    </source>
</evidence>
<keyword evidence="1" id="KW-0472">Membrane</keyword>
<organism evidence="2 3">
    <name type="scientific">Cohnella faecalis</name>
    <dbReference type="NCBI Taxonomy" id="2315694"/>
    <lineage>
        <taxon>Bacteria</taxon>
        <taxon>Bacillati</taxon>
        <taxon>Bacillota</taxon>
        <taxon>Bacilli</taxon>
        <taxon>Bacillales</taxon>
        <taxon>Paenibacillaceae</taxon>
        <taxon>Cohnella</taxon>
    </lineage>
</organism>
<accession>A0A398CMP4</accession>